<dbReference type="PROSITE" id="PS50055">
    <property type="entry name" value="TYR_PHOSPHATASE_PTP"/>
    <property type="match status" value="1"/>
</dbReference>
<dbReference type="InterPro" id="IPR029021">
    <property type="entry name" value="Prot-tyrosine_phosphatase-like"/>
</dbReference>
<feature type="transmembrane region" description="Helical" evidence="13">
    <location>
        <begin position="859"/>
        <end position="880"/>
    </location>
</feature>
<dbReference type="PROSITE" id="PS50056">
    <property type="entry name" value="TYR_PHOSPHATASE_2"/>
    <property type="match status" value="1"/>
</dbReference>
<keyword evidence="19" id="KW-1185">Reference proteome</keyword>
<dbReference type="GO" id="GO:0003093">
    <property type="term" value="P:regulation of glomerular filtration"/>
    <property type="evidence" value="ECO:0007669"/>
    <property type="project" value="TreeGrafter"/>
</dbReference>
<dbReference type="GO" id="GO:0098982">
    <property type="term" value="C:GABA-ergic synapse"/>
    <property type="evidence" value="ECO:0007669"/>
    <property type="project" value="TreeGrafter"/>
</dbReference>
<reference evidence="18" key="1">
    <citation type="submission" date="2025-08" db="UniProtKB">
        <authorList>
            <consortium name="Ensembl"/>
        </authorList>
    </citation>
    <scope>IDENTIFICATION</scope>
</reference>
<evidence type="ECO:0000256" key="10">
    <source>
        <dbReference type="ARBA" id="ARBA00023319"/>
    </source>
</evidence>
<dbReference type="EC" id="3.1.3.48" evidence="2"/>
<dbReference type="GO" id="GO:0017147">
    <property type="term" value="F:Wnt-protein binding"/>
    <property type="evidence" value="ECO:0007669"/>
    <property type="project" value="TreeGrafter"/>
</dbReference>
<evidence type="ECO:0000313" key="19">
    <source>
        <dbReference type="Proteomes" id="UP000261540"/>
    </source>
</evidence>
<keyword evidence="7 13" id="KW-1133">Transmembrane helix</keyword>
<name>A0A3B3RCC2_9TELE</name>
<evidence type="ECO:0000256" key="12">
    <source>
        <dbReference type="SAM" id="MobiDB-lite"/>
    </source>
</evidence>
<evidence type="ECO:0000259" key="16">
    <source>
        <dbReference type="PROSITE" id="PS50835"/>
    </source>
</evidence>
<feature type="domain" description="Fibronectin type-III" evidence="17">
    <location>
        <begin position="609"/>
        <end position="702"/>
    </location>
</feature>
<dbReference type="Pfam" id="PF00102">
    <property type="entry name" value="Y_phosphatase"/>
    <property type="match status" value="1"/>
</dbReference>
<dbReference type="GO" id="GO:0098978">
    <property type="term" value="C:glutamatergic synapse"/>
    <property type="evidence" value="ECO:0007669"/>
    <property type="project" value="TreeGrafter"/>
</dbReference>
<dbReference type="GeneTree" id="ENSGT00940000154814"/>
<dbReference type="GO" id="GO:0045296">
    <property type="term" value="F:cadherin binding"/>
    <property type="evidence" value="ECO:0007669"/>
    <property type="project" value="TreeGrafter"/>
</dbReference>
<dbReference type="SMART" id="SM00194">
    <property type="entry name" value="PTPc"/>
    <property type="match status" value="1"/>
</dbReference>
<dbReference type="PRINTS" id="PR00700">
    <property type="entry name" value="PRTYPHPHTASE"/>
</dbReference>
<keyword evidence="10" id="KW-0393">Immunoglobulin domain</keyword>
<dbReference type="InterPro" id="IPR007110">
    <property type="entry name" value="Ig-like_dom"/>
</dbReference>
<dbReference type="SUPFAM" id="SSF52799">
    <property type="entry name" value="(Phosphotyrosine protein) phosphatases II"/>
    <property type="match status" value="1"/>
</dbReference>
<dbReference type="PROSITE" id="PS50835">
    <property type="entry name" value="IG_LIKE"/>
    <property type="match status" value="1"/>
</dbReference>
<dbReference type="CDD" id="cd00063">
    <property type="entry name" value="FN3"/>
    <property type="match status" value="3"/>
</dbReference>
<feature type="domain" description="Tyrosine specific protein phosphatases" evidence="15">
    <location>
        <begin position="1079"/>
        <end position="1153"/>
    </location>
</feature>
<dbReference type="GO" id="GO:0005886">
    <property type="term" value="C:plasma membrane"/>
    <property type="evidence" value="ECO:0007669"/>
    <property type="project" value="TreeGrafter"/>
</dbReference>
<protein>
    <recommendedName>
        <fullName evidence="2">protein-tyrosine-phosphatase</fullName>
        <ecNumber evidence="2">3.1.3.48</ecNumber>
    </recommendedName>
</protein>
<evidence type="ECO:0000256" key="4">
    <source>
        <dbReference type="ARBA" id="ARBA00022729"/>
    </source>
</evidence>
<dbReference type="AlphaFoldDB" id="A0A3B3RCC2"/>
<feature type="domain" description="Fibronectin type-III" evidence="17">
    <location>
        <begin position="703"/>
        <end position="795"/>
    </location>
</feature>
<reference evidence="18" key="2">
    <citation type="submission" date="2025-09" db="UniProtKB">
        <authorList>
            <consortium name="Ensembl"/>
        </authorList>
    </citation>
    <scope>IDENTIFICATION</scope>
</reference>
<comment type="catalytic activity">
    <reaction evidence="11">
        <text>O-phospho-L-tyrosyl-[protein] + H2O = L-tyrosyl-[protein] + phosphate</text>
        <dbReference type="Rhea" id="RHEA:10684"/>
        <dbReference type="Rhea" id="RHEA-COMP:10136"/>
        <dbReference type="Rhea" id="RHEA-COMP:20101"/>
        <dbReference type="ChEBI" id="CHEBI:15377"/>
        <dbReference type="ChEBI" id="CHEBI:43474"/>
        <dbReference type="ChEBI" id="CHEBI:46858"/>
        <dbReference type="ChEBI" id="CHEBI:61978"/>
        <dbReference type="EC" id="3.1.3.48"/>
    </reaction>
</comment>
<feature type="compositionally biased region" description="Low complexity" evidence="12">
    <location>
        <begin position="244"/>
        <end position="262"/>
    </location>
</feature>
<dbReference type="InterPro" id="IPR016130">
    <property type="entry name" value="Tyr_Pase_AS"/>
</dbReference>
<dbReference type="GO" id="GO:0007411">
    <property type="term" value="P:axon guidance"/>
    <property type="evidence" value="ECO:0007669"/>
    <property type="project" value="TreeGrafter"/>
</dbReference>
<keyword evidence="5" id="KW-0378">Hydrolase</keyword>
<dbReference type="GO" id="GO:0072112">
    <property type="term" value="P:podocyte differentiation"/>
    <property type="evidence" value="ECO:0007669"/>
    <property type="project" value="TreeGrafter"/>
</dbReference>
<organism evidence="18 19">
    <name type="scientific">Paramormyrops kingsleyae</name>
    <dbReference type="NCBI Taxonomy" id="1676925"/>
    <lineage>
        <taxon>Eukaryota</taxon>
        <taxon>Metazoa</taxon>
        <taxon>Chordata</taxon>
        <taxon>Craniata</taxon>
        <taxon>Vertebrata</taxon>
        <taxon>Euteleostomi</taxon>
        <taxon>Actinopterygii</taxon>
        <taxon>Neopterygii</taxon>
        <taxon>Teleostei</taxon>
        <taxon>Osteoglossocephala</taxon>
        <taxon>Osteoglossomorpha</taxon>
        <taxon>Osteoglossiformes</taxon>
        <taxon>Mormyridae</taxon>
        <taxon>Paramormyrops</taxon>
    </lineage>
</organism>
<keyword evidence="9" id="KW-0325">Glycoprotein</keyword>
<dbReference type="SMART" id="SM00404">
    <property type="entry name" value="PTPc_motif"/>
    <property type="match status" value="1"/>
</dbReference>
<sequence>FIHSFIYTAGPRNLKPEMSKCYTLHWTLFAEDNSILMLLEPADMADNGTAYGVRVTGEPESHFLLFQNLSDSVPPPLVFNASYHGLCYTVSFMVSNGTVWSKPVKTISLLTKPLPVDSVFIHDYKPAPETSVIFELKSAENNVFTRVNISYSEGQEQRSMLYKDFFKGKTVFKHWLPGTCYSNITFQLVSEATSNKSTLVRHSLVLHQPGRHRTGTRNAAPIPANLKRGINASVGHFGYPTQGSNSSADDSSTSSTRNESSSQAYWPLATARPTSTGPISSEEFVNAPVLESEDQSDSGSGMDQPHAPLFPTSGLPHLLLELQWQAPRPPTMFDGFVVYISINGASVAQVDENTQEFVRKLSEPGTYRVLVTTWSSSGDCEPRESRVETSFTFYLSSSGEWFEEPKERPQAVTVRMLNSDTAAVSWATSSTNLNGSLVSVLSLTCSKPRLGQRLESNYCNEENTTSDIITDLTPGAQYRVLVFFTNGPLVGPASDPVIISTCEFPMNPTISHYILIDGLYPWEAILSWQRPHNVAFHKYIVETFFFNPATLTSQWSTYYELTATSSLVASVRVTDLLPAWYYKFRVTMETWGEPVRSCCDRSTVSFITAPEAPHISLVEYFSSVLHVRWTYGDIFTDLSHSRMLHWQVAAEGMRGARRRVPRTVMQATLALPPGDIYNLTVTACTERSNNTSTPHIIKLEPARPKSLYAVNTTHTSVSLLWVEEGIVDFYRVSCKQVGLSRSTNGEREAQTVHSHVATVSNLLPATTYNCSVTSYSYSTASEPAYVAISTQARELNPSVAAISALAVLSVLLISLLLFILIVLRKKHIQMSRECGAGTFVNFASFERDGKLPYNWRRTLFAFLTLLPSCLWTDYLLAFYINPCPVQLDDFDTYISDMTRDSAYKFSLQFEELKSVGLDLSHEAADLAVNRSKNRYTNILPYDFSRVKLLSMQNEEGLDYINANYIPGYKGPREYIATQGPLPETRDDFWKMVLQQKCRIIVMLTQCNERRRVKCDHYWPYTDAPVTYGEITVEMLSEKESPEWTVRNFRLSYADETQDVLHLNYTSWPDHGVPTINAIESILQFVHIARQQAVKVKGPIIVHCSAGVGRTGTFIALDRLMQHIREHEFVDVLGLVAEMRAHRLCMVQTEEQYVFIHQCVQLMWRKKQQTVAGDVVYENVIKS</sequence>
<dbReference type="PROSITE" id="PS00383">
    <property type="entry name" value="TYR_PHOSPHATASE_1"/>
    <property type="match status" value="1"/>
</dbReference>
<evidence type="ECO:0000256" key="2">
    <source>
        <dbReference type="ARBA" id="ARBA00013064"/>
    </source>
</evidence>
<dbReference type="GO" id="GO:0004725">
    <property type="term" value="F:protein tyrosine phosphatase activity"/>
    <property type="evidence" value="ECO:0007669"/>
    <property type="project" value="UniProtKB-EC"/>
</dbReference>
<dbReference type="InterPro" id="IPR058859">
    <property type="entry name" value="Fn3_R-PTP-O"/>
</dbReference>
<evidence type="ECO:0000256" key="3">
    <source>
        <dbReference type="ARBA" id="ARBA00022692"/>
    </source>
</evidence>
<dbReference type="InterPro" id="IPR013783">
    <property type="entry name" value="Ig-like_fold"/>
</dbReference>
<dbReference type="InterPro" id="IPR000242">
    <property type="entry name" value="PTP_cat"/>
</dbReference>
<evidence type="ECO:0000259" key="17">
    <source>
        <dbReference type="PROSITE" id="PS50853"/>
    </source>
</evidence>
<dbReference type="Gene3D" id="2.60.40.10">
    <property type="entry name" value="Immunoglobulins"/>
    <property type="match status" value="2"/>
</dbReference>
<dbReference type="PANTHER" id="PTHR47028:SF1">
    <property type="entry name" value="RECEPTOR-TYPE TYROSINE-PROTEIN PHOSPHATASE O"/>
    <property type="match status" value="1"/>
</dbReference>
<evidence type="ECO:0000256" key="7">
    <source>
        <dbReference type="ARBA" id="ARBA00022989"/>
    </source>
</evidence>
<dbReference type="SUPFAM" id="SSF49265">
    <property type="entry name" value="Fibronectin type III"/>
    <property type="match status" value="2"/>
</dbReference>
<feature type="domain" description="Tyrosine-protein phosphatase" evidence="14">
    <location>
        <begin position="905"/>
        <end position="1162"/>
    </location>
</feature>
<evidence type="ECO:0000256" key="6">
    <source>
        <dbReference type="ARBA" id="ARBA00022912"/>
    </source>
</evidence>
<dbReference type="SMART" id="SM00060">
    <property type="entry name" value="FN3"/>
    <property type="match status" value="4"/>
</dbReference>
<dbReference type="PANTHER" id="PTHR47028">
    <property type="entry name" value="RECEPTOR-TYPE TYROSINE-PROTEIN PHOSPHATASE O"/>
    <property type="match status" value="1"/>
</dbReference>
<feature type="domain" description="Ig-like" evidence="16">
    <location>
        <begin position="661"/>
        <end position="787"/>
    </location>
</feature>
<feature type="region of interest" description="Disordered" evidence="12">
    <location>
        <begin position="233"/>
        <end position="310"/>
    </location>
</feature>
<dbReference type="Pfam" id="PF26586">
    <property type="entry name" value="Fn3_R-PTP-O"/>
    <property type="match status" value="1"/>
</dbReference>
<evidence type="ECO:0000256" key="5">
    <source>
        <dbReference type="ARBA" id="ARBA00022801"/>
    </source>
</evidence>
<feature type="domain" description="Fibronectin type-III" evidence="17">
    <location>
        <begin position="408"/>
        <end position="504"/>
    </location>
</feature>
<dbReference type="Gene3D" id="3.90.190.10">
    <property type="entry name" value="Protein tyrosine phosphatase superfamily"/>
    <property type="match status" value="1"/>
</dbReference>
<dbReference type="InterPro" id="IPR042996">
    <property type="entry name" value="PTPRO"/>
</dbReference>
<evidence type="ECO:0000256" key="9">
    <source>
        <dbReference type="ARBA" id="ARBA00023180"/>
    </source>
</evidence>
<proteinExistence type="predicted"/>
<evidence type="ECO:0000259" key="15">
    <source>
        <dbReference type="PROSITE" id="PS50056"/>
    </source>
</evidence>
<dbReference type="InterPro" id="IPR036116">
    <property type="entry name" value="FN3_sf"/>
</dbReference>
<evidence type="ECO:0000256" key="11">
    <source>
        <dbReference type="ARBA" id="ARBA00051722"/>
    </source>
</evidence>
<keyword evidence="6" id="KW-0904">Protein phosphatase</keyword>
<dbReference type="Pfam" id="PF00041">
    <property type="entry name" value="fn3"/>
    <property type="match status" value="1"/>
</dbReference>
<comment type="subcellular location">
    <subcellularLocation>
        <location evidence="1">Membrane</location>
        <topology evidence="1">Single-pass type I membrane protein</topology>
    </subcellularLocation>
</comment>
<evidence type="ECO:0000256" key="1">
    <source>
        <dbReference type="ARBA" id="ARBA00004479"/>
    </source>
</evidence>
<evidence type="ECO:0000256" key="13">
    <source>
        <dbReference type="SAM" id="Phobius"/>
    </source>
</evidence>
<dbReference type="PROSITE" id="PS50853">
    <property type="entry name" value="FN3"/>
    <property type="match status" value="3"/>
</dbReference>
<evidence type="ECO:0000313" key="18">
    <source>
        <dbReference type="Ensembl" id="ENSPKIP00000016302.1"/>
    </source>
</evidence>
<feature type="transmembrane region" description="Helical" evidence="13">
    <location>
        <begin position="799"/>
        <end position="823"/>
    </location>
</feature>
<keyword evidence="3 13" id="KW-0812">Transmembrane</keyword>
<dbReference type="InterPro" id="IPR000387">
    <property type="entry name" value="Tyr_Pase_dom"/>
</dbReference>
<dbReference type="Ensembl" id="ENSPKIT00000040790.1">
    <property type="protein sequence ID" value="ENSPKIP00000016302.1"/>
    <property type="gene ID" value="ENSPKIG00000002584.1"/>
</dbReference>
<dbReference type="GO" id="GO:0090090">
    <property type="term" value="P:negative regulation of canonical Wnt signaling pathway"/>
    <property type="evidence" value="ECO:0007669"/>
    <property type="project" value="TreeGrafter"/>
</dbReference>
<evidence type="ECO:0000259" key="14">
    <source>
        <dbReference type="PROSITE" id="PS50055"/>
    </source>
</evidence>
<evidence type="ECO:0000256" key="8">
    <source>
        <dbReference type="ARBA" id="ARBA00023136"/>
    </source>
</evidence>
<keyword evidence="4" id="KW-0732">Signal</keyword>
<accession>A0A3B3RCC2</accession>
<dbReference type="FunFam" id="3.90.190.10:FF:000009">
    <property type="entry name" value="Receptor-type tyrosine-protein phosphatase beta"/>
    <property type="match status" value="1"/>
</dbReference>
<keyword evidence="8 13" id="KW-0472">Membrane</keyword>
<dbReference type="InterPro" id="IPR003595">
    <property type="entry name" value="Tyr_Pase_cat"/>
</dbReference>
<dbReference type="Proteomes" id="UP000261540">
    <property type="component" value="Unplaced"/>
</dbReference>
<dbReference type="InterPro" id="IPR003961">
    <property type="entry name" value="FN3_dom"/>
</dbReference>